<dbReference type="OrthoDB" id="8527830at2"/>
<reference evidence="1 2" key="1">
    <citation type="submission" date="2018-02" db="EMBL/GenBank/DDBJ databases">
        <title>Reclassifiation of [Polyangium] brachysporum DSM 7029 as Guopingzhaonella breviflexa gen. nov., sp. nov., a member of the family Comamonadaceae.</title>
        <authorList>
            <person name="Tang B."/>
        </authorList>
    </citation>
    <scope>NUCLEOTIDE SEQUENCE [LARGE SCALE GENOMIC DNA]</scope>
    <source>
        <strain evidence="1 2">BCRC 80649</strain>
    </source>
</reference>
<gene>
    <name evidence="1" type="ORF">C1704_14995</name>
</gene>
<organism evidence="1 2">
    <name type="scientific">Caldimonas caldifontis</name>
    <dbReference type="NCBI Taxonomy" id="1452508"/>
    <lineage>
        <taxon>Bacteria</taxon>
        <taxon>Pseudomonadati</taxon>
        <taxon>Pseudomonadota</taxon>
        <taxon>Betaproteobacteria</taxon>
        <taxon>Burkholderiales</taxon>
        <taxon>Sphaerotilaceae</taxon>
        <taxon>Caldimonas</taxon>
    </lineage>
</organism>
<name>A0A2S5SRC1_9BURK</name>
<dbReference type="AlphaFoldDB" id="A0A2S5SRC1"/>
<dbReference type="RefSeq" id="WP_104303552.1">
    <property type="nucleotide sequence ID" value="NZ_PSNX01000015.1"/>
</dbReference>
<proteinExistence type="predicted"/>
<keyword evidence="2" id="KW-1185">Reference proteome</keyword>
<evidence type="ECO:0000313" key="2">
    <source>
        <dbReference type="Proteomes" id="UP000238605"/>
    </source>
</evidence>
<protein>
    <submittedName>
        <fullName evidence="1">Uncharacterized protein</fullName>
    </submittedName>
</protein>
<dbReference type="EMBL" id="PSNX01000015">
    <property type="protein sequence ID" value="PPE65249.1"/>
    <property type="molecule type" value="Genomic_DNA"/>
</dbReference>
<accession>A0A2S5SRC1</accession>
<dbReference type="Proteomes" id="UP000238605">
    <property type="component" value="Unassembled WGS sequence"/>
</dbReference>
<sequence length="144" mass="16032">MPFVARNVHGVVVSLHREPTPDTQEFLPDDHDEVRSFLGQPASAAPARQEAFQALDADFVRVLEDVIDLLIANNVIRITDLPAEAQRKLFSRKRFRDSQARNALTLFDPAALEVVTHHDPLQADNPTTAGLDVIDTGYHDDLGR</sequence>
<evidence type="ECO:0000313" key="1">
    <source>
        <dbReference type="EMBL" id="PPE65249.1"/>
    </source>
</evidence>
<comment type="caution">
    <text evidence="1">The sequence shown here is derived from an EMBL/GenBank/DDBJ whole genome shotgun (WGS) entry which is preliminary data.</text>
</comment>